<protein>
    <submittedName>
        <fullName evidence="2">Alpha/beta hydrolase</fullName>
    </submittedName>
</protein>
<reference evidence="2 3" key="1">
    <citation type="submission" date="2023-10" db="EMBL/GenBank/DDBJ databases">
        <title>Development of a sustainable strategy for remediation of hydrocarbon-contaminated territories based on the waste exchange concept.</title>
        <authorList>
            <person name="Krivoruchko A."/>
        </authorList>
    </citation>
    <scope>NUCLEOTIDE SEQUENCE [LARGE SCALE GENOMIC DNA]</scope>
    <source>
        <strain evidence="2 3">IEGM 1203</strain>
    </source>
</reference>
<dbReference type="PANTHER" id="PTHR43194">
    <property type="entry name" value="HYDROLASE ALPHA/BETA FOLD FAMILY"/>
    <property type="match status" value="1"/>
</dbReference>
<feature type="domain" description="AB hydrolase-1" evidence="1">
    <location>
        <begin position="33"/>
        <end position="254"/>
    </location>
</feature>
<evidence type="ECO:0000313" key="3">
    <source>
        <dbReference type="Proteomes" id="UP001185927"/>
    </source>
</evidence>
<dbReference type="Proteomes" id="UP001185927">
    <property type="component" value="Unassembled WGS sequence"/>
</dbReference>
<dbReference type="GO" id="GO:0016787">
    <property type="term" value="F:hydrolase activity"/>
    <property type="evidence" value="ECO:0007669"/>
    <property type="project" value="UniProtKB-KW"/>
</dbReference>
<name>A0ABU4C2F1_RHOGO</name>
<accession>A0ABU4C2F1</accession>
<dbReference type="PRINTS" id="PR00111">
    <property type="entry name" value="ABHYDROLASE"/>
</dbReference>
<keyword evidence="3" id="KW-1185">Reference proteome</keyword>
<comment type="caution">
    <text evidence="2">The sequence shown here is derived from an EMBL/GenBank/DDBJ whole genome shotgun (WGS) entry which is preliminary data.</text>
</comment>
<evidence type="ECO:0000313" key="2">
    <source>
        <dbReference type="EMBL" id="MDV6270651.1"/>
    </source>
</evidence>
<dbReference type="PANTHER" id="PTHR43194:SF5">
    <property type="entry name" value="PIMELOYL-[ACYL-CARRIER PROTEIN] METHYL ESTER ESTERASE"/>
    <property type="match status" value="1"/>
</dbReference>
<dbReference type="RefSeq" id="WP_317545108.1">
    <property type="nucleotide sequence ID" value="NZ_JAWLKB010000021.1"/>
</dbReference>
<dbReference type="Gene3D" id="3.40.50.1820">
    <property type="entry name" value="alpha/beta hydrolase"/>
    <property type="match status" value="1"/>
</dbReference>
<dbReference type="InterPro" id="IPR050228">
    <property type="entry name" value="Carboxylesterase_BioH"/>
</dbReference>
<gene>
    <name evidence="2" type="ORF">R3Q16_28880</name>
</gene>
<dbReference type="SUPFAM" id="SSF53474">
    <property type="entry name" value="alpha/beta-Hydrolases"/>
    <property type="match status" value="1"/>
</dbReference>
<evidence type="ECO:0000259" key="1">
    <source>
        <dbReference type="Pfam" id="PF12697"/>
    </source>
</evidence>
<dbReference type="EMBL" id="JAWLKB010000021">
    <property type="protein sequence ID" value="MDV6270651.1"/>
    <property type="molecule type" value="Genomic_DNA"/>
</dbReference>
<dbReference type="InterPro" id="IPR029058">
    <property type="entry name" value="AB_hydrolase_fold"/>
</dbReference>
<proteinExistence type="predicted"/>
<keyword evidence="2" id="KW-0378">Hydrolase</keyword>
<sequence>MSDWTPRVELVTSGAGKIATYTGTPPAPTHGVVVFVHPINTSARVWNSVAGTIRADALTLDLRGHGRSTQNGPFTIDGYVEDVISAMNAHGIETAHLVGGSLGGTICAAVAAGNPDRVRSVAAFGSTLGTGASNEAIADMVGQLENAGMVRYFADLIPQVLGSDFRSPEIVTAALEAVGDRPESVVADILRGAFGADIRDRTPKVVCPTHAVAGTADPTCPVAMSTEFAAATGGTAEELPGVGHLPMLETPLSVAMILDKFWSGSYERGSRP</sequence>
<dbReference type="Pfam" id="PF12697">
    <property type="entry name" value="Abhydrolase_6"/>
    <property type="match status" value="1"/>
</dbReference>
<dbReference type="InterPro" id="IPR000073">
    <property type="entry name" value="AB_hydrolase_1"/>
</dbReference>
<organism evidence="2 3">
    <name type="scientific">Rhodococcus globerulus</name>
    <dbReference type="NCBI Taxonomy" id="33008"/>
    <lineage>
        <taxon>Bacteria</taxon>
        <taxon>Bacillati</taxon>
        <taxon>Actinomycetota</taxon>
        <taxon>Actinomycetes</taxon>
        <taxon>Mycobacteriales</taxon>
        <taxon>Nocardiaceae</taxon>
        <taxon>Rhodococcus</taxon>
    </lineage>
</organism>